<protein>
    <submittedName>
        <fullName evidence="3">Xanthine dehydrogenase YagS FAD-binding subunit</fullName>
        <ecNumber evidence="3">1.17.1.4</ecNumber>
    </submittedName>
</protein>
<keyword evidence="4" id="KW-1185">Reference proteome</keyword>
<dbReference type="InterPro" id="IPR036683">
    <property type="entry name" value="CO_DH_flav_C_dom_sf"/>
</dbReference>
<evidence type="ECO:0000259" key="2">
    <source>
        <dbReference type="PROSITE" id="PS51387"/>
    </source>
</evidence>
<keyword evidence="1 3" id="KW-0560">Oxidoreductase</keyword>
<evidence type="ECO:0000313" key="4">
    <source>
        <dbReference type="Proteomes" id="UP001519332"/>
    </source>
</evidence>
<dbReference type="GO" id="GO:0004854">
    <property type="term" value="F:xanthine dehydrogenase activity"/>
    <property type="evidence" value="ECO:0007669"/>
    <property type="project" value="UniProtKB-EC"/>
</dbReference>
<gene>
    <name evidence="3" type="ORF">JOF56_005664</name>
</gene>
<dbReference type="Gene3D" id="3.30.390.50">
    <property type="entry name" value="CO dehydrogenase flavoprotein, C-terminal domain"/>
    <property type="match status" value="1"/>
</dbReference>
<dbReference type="InterPro" id="IPR005107">
    <property type="entry name" value="CO_DH_flav_C"/>
</dbReference>
<dbReference type="Proteomes" id="UP001519332">
    <property type="component" value="Unassembled WGS sequence"/>
</dbReference>
<feature type="domain" description="FAD-binding PCMH-type" evidence="2">
    <location>
        <begin position="1"/>
        <end position="219"/>
    </location>
</feature>
<dbReference type="InterPro" id="IPR002346">
    <property type="entry name" value="Mopterin_DH_FAD-bd"/>
</dbReference>
<dbReference type="InterPro" id="IPR016167">
    <property type="entry name" value="FAD-bd_PCMH_sub1"/>
</dbReference>
<dbReference type="PANTHER" id="PTHR42659:SF1">
    <property type="entry name" value="OXIDOREDUCTASE"/>
    <property type="match status" value="1"/>
</dbReference>
<dbReference type="InterPro" id="IPR036318">
    <property type="entry name" value="FAD-bd_PCMH-like_sf"/>
</dbReference>
<reference evidence="3 4" key="1">
    <citation type="submission" date="2021-03" db="EMBL/GenBank/DDBJ databases">
        <title>Sequencing the genomes of 1000 actinobacteria strains.</title>
        <authorList>
            <person name="Klenk H.-P."/>
        </authorList>
    </citation>
    <scope>NUCLEOTIDE SEQUENCE [LARGE SCALE GENOMIC DNA]</scope>
    <source>
        <strain evidence="3 4">DSM 46670</strain>
    </source>
</reference>
<comment type="caution">
    <text evidence="3">The sequence shown here is derived from an EMBL/GenBank/DDBJ whole genome shotgun (WGS) entry which is preliminary data.</text>
</comment>
<dbReference type="SUPFAM" id="SSF56176">
    <property type="entry name" value="FAD-binding/transporter-associated domain-like"/>
    <property type="match status" value="1"/>
</dbReference>
<evidence type="ECO:0000256" key="1">
    <source>
        <dbReference type="ARBA" id="ARBA00023002"/>
    </source>
</evidence>
<dbReference type="SUPFAM" id="SSF55447">
    <property type="entry name" value="CO dehydrogenase flavoprotein C-terminal domain-like"/>
    <property type="match status" value="1"/>
</dbReference>
<dbReference type="InterPro" id="IPR016169">
    <property type="entry name" value="FAD-bd_PCMH_sub2"/>
</dbReference>
<evidence type="ECO:0000313" key="3">
    <source>
        <dbReference type="EMBL" id="MBP2325279.1"/>
    </source>
</evidence>
<dbReference type="Pfam" id="PF03450">
    <property type="entry name" value="CO_deh_flav_C"/>
    <property type="match status" value="1"/>
</dbReference>
<proteinExistence type="predicted"/>
<name>A0ABS4TLH8_9PSEU</name>
<dbReference type="InterPro" id="IPR016166">
    <property type="entry name" value="FAD-bd_PCMH"/>
</dbReference>
<dbReference type="SMART" id="SM01092">
    <property type="entry name" value="CO_deh_flav_C"/>
    <property type="match status" value="1"/>
</dbReference>
<dbReference type="RefSeq" id="WP_209642495.1">
    <property type="nucleotide sequence ID" value="NZ_JAGINW010000001.1"/>
</dbReference>
<dbReference type="EC" id="1.17.1.4" evidence="3"/>
<sequence>MHAFTFAAPVTTNDAINLAAEQSAFLAGGTTLVDLMKLDVMTPSQVIDINDLPMRGIRRGRDGIAIGALERMSDVALNRDVSTLYPVISQALFASASGQLRNMASIGGNLLQRTRCDYFRDVQMPCNKRVPGSGCPAQTGFNRAHAILGTSSSCVATHASDLAVALVALDARIRLQGKEGERIVPLADFYRLPGDTPSVENVLRPGELITQVQVPRLVWGRMSAYVKVRDRQSYEFALTSAAVALNVGKDKVLEARVAVGGVGTRPWRLPQVEEALRGEPATEQAFAEAARLAVQDARPLEHNAFKVELVQRTIVRALMSVRGVR</sequence>
<dbReference type="Gene3D" id="3.30.465.10">
    <property type="match status" value="2"/>
</dbReference>
<dbReference type="Pfam" id="PF00941">
    <property type="entry name" value="FAD_binding_5"/>
    <property type="match status" value="1"/>
</dbReference>
<dbReference type="EMBL" id="JAGINW010000001">
    <property type="protein sequence ID" value="MBP2325279.1"/>
    <property type="molecule type" value="Genomic_DNA"/>
</dbReference>
<dbReference type="PANTHER" id="PTHR42659">
    <property type="entry name" value="XANTHINE DEHYDROGENASE SUBUNIT C-RELATED"/>
    <property type="match status" value="1"/>
</dbReference>
<organism evidence="3 4">
    <name type="scientific">Kibdelosporangium banguiense</name>
    <dbReference type="NCBI Taxonomy" id="1365924"/>
    <lineage>
        <taxon>Bacteria</taxon>
        <taxon>Bacillati</taxon>
        <taxon>Actinomycetota</taxon>
        <taxon>Actinomycetes</taxon>
        <taxon>Pseudonocardiales</taxon>
        <taxon>Pseudonocardiaceae</taxon>
        <taxon>Kibdelosporangium</taxon>
    </lineage>
</organism>
<dbReference type="InterPro" id="IPR051312">
    <property type="entry name" value="Diverse_Substr_Oxidored"/>
</dbReference>
<dbReference type="PROSITE" id="PS51387">
    <property type="entry name" value="FAD_PCMH"/>
    <property type="match status" value="1"/>
</dbReference>
<dbReference type="Gene3D" id="3.30.43.10">
    <property type="entry name" value="Uridine Diphospho-n-acetylenolpyruvylglucosamine Reductase, domain 2"/>
    <property type="match status" value="1"/>
</dbReference>
<accession>A0ABS4TLH8</accession>